<dbReference type="Pfam" id="PF16880">
    <property type="entry name" value="EHD_N"/>
    <property type="match status" value="1"/>
</dbReference>
<dbReference type="Gene3D" id="1.10.268.20">
    <property type="match status" value="1"/>
</dbReference>
<evidence type="ECO:0000256" key="4">
    <source>
        <dbReference type="ARBA" id="ARBA00022723"/>
    </source>
</evidence>
<evidence type="ECO:0000256" key="5">
    <source>
        <dbReference type="ARBA" id="ARBA00022741"/>
    </source>
</evidence>
<keyword evidence="14" id="KW-1185">Reference proteome</keyword>
<protein>
    <recommendedName>
        <fullName evidence="15">Dynamin family protein</fullName>
    </recommendedName>
</protein>
<proteinExistence type="predicted"/>
<feature type="region of interest" description="Disordered" evidence="9">
    <location>
        <begin position="529"/>
        <end position="596"/>
    </location>
</feature>
<keyword evidence="7" id="KW-0106">Calcium</keyword>
<dbReference type="Gene3D" id="3.40.50.300">
    <property type="entry name" value="P-loop containing nucleotide triphosphate hydrolases"/>
    <property type="match status" value="1"/>
</dbReference>
<dbReference type="SMART" id="SM00027">
    <property type="entry name" value="EH"/>
    <property type="match status" value="1"/>
</dbReference>
<feature type="domain" description="EF-hand" evidence="11">
    <location>
        <begin position="468"/>
        <end position="503"/>
    </location>
</feature>
<dbReference type="InterPro" id="IPR031692">
    <property type="entry name" value="EHD_N"/>
</dbReference>
<keyword evidence="6" id="KW-0967">Endosome</keyword>
<evidence type="ECO:0000259" key="11">
    <source>
        <dbReference type="PROSITE" id="PS50222"/>
    </source>
</evidence>
<evidence type="ECO:0000256" key="2">
    <source>
        <dbReference type="ARBA" id="ARBA00004481"/>
    </source>
</evidence>
<keyword evidence="8" id="KW-0472">Membrane</keyword>
<organism evidence="13 14">
    <name type="scientific">Blattamonas nauphoetae</name>
    <dbReference type="NCBI Taxonomy" id="2049346"/>
    <lineage>
        <taxon>Eukaryota</taxon>
        <taxon>Metamonada</taxon>
        <taxon>Preaxostyla</taxon>
        <taxon>Oxymonadida</taxon>
        <taxon>Blattamonas</taxon>
    </lineage>
</organism>
<dbReference type="Proteomes" id="UP001281761">
    <property type="component" value="Unassembled WGS sequence"/>
</dbReference>
<dbReference type="PROSITE" id="PS50222">
    <property type="entry name" value="EF_HAND_2"/>
    <property type="match status" value="1"/>
</dbReference>
<evidence type="ECO:0008006" key="15">
    <source>
        <dbReference type="Google" id="ProtNLM"/>
    </source>
</evidence>
<comment type="caution">
    <text evidence="13">The sequence shown here is derived from an EMBL/GenBank/DDBJ whole genome shotgun (WGS) entry which is preliminary data.</text>
</comment>
<dbReference type="PROSITE" id="PS51718">
    <property type="entry name" value="G_DYNAMIN_2"/>
    <property type="match status" value="1"/>
</dbReference>
<dbReference type="Pfam" id="PF12763">
    <property type="entry name" value="EH"/>
    <property type="match status" value="1"/>
</dbReference>
<dbReference type="SUPFAM" id="SSF47473">
    <property type="entry name" value="EF-hand"/>
    <property type="match status" value="1"/>
</dbReference>
<dbReference type="SUPFAM" id="SSF52540">
    <property type="entry name" value="P-loop containing nucleoside triphosphate hydrolases"/>
    <property type="match status" value="1"/>
</dbReference>
<dbReference type="InterPro" id="IPR002048">
    <property type="entry name" value="EF_hand_dom"/>
</dbReference>
<feature type="domain" description="EH" evidence="10">
    <location>
        <begin position="420"/>
        <end position="525"/>
    </location>
</feature>
<evidence type="ECO:0000313" key="13">
    <source>
        <dbReference type="EMBL" id="KAK2959376.1"/>
    </source>
</evidence>
<dbReference type="Pfam" id="PF18150">
    <property type="entry name" value="DUF5600"/>
    <property type="match status" value="1"/>
</dbReference>
<dbReference type="CDD" id="cd09913">
    <property type="entry name" value="EHD"/>
    <property type="match status" value="1"/>
</dbReference>
<dbReference type="InterPro" id="IPR040990">
    <property type="entry name" value="DUF5600"/>
</dbReference>
<dbReference type="Gene3D" id="1.10.238.10">
    <property type="entry name" value="EF-hand"/>
    <property type="match status" value="1"/>
</dbReference>
<dbReference type="PANTHER" id="PTHR11216">
    <property type="entry name" value="EH DOMAIN"/>
    <property type="match status" value="1"/>
</dbReference>
<dbReference type="PROSITE" id="PS50031">
    <property type="entry name" value="EH"/>
    <property type="match status" value="1"/>
</dbReference>
<name>A0ABQ9Y6M0_9EUKA</name>
<dbReference type="Pfam" id="PF00350">
    <property type="entry name" value="Dynamin_N"/>
    <property type="match status" value="1"/>
</dbReference>
<evidence type="ECO:0000256" key="7">
    <source>
        <dbReference type="ARBA" id="ARBA00022837"/>
    </source>
</evidence>
<dbReference type="InterPro" id="IPR030381">
    <property type="entry name" value="G_DYNAMIN_dom"/>
</dbReference>
<dbReference type="InterPro" id="IPR000261">
    <property type="entry name" value="EH_dom"/>
</dbReference>
<reference evidence="13 14" key="1">
    <citation type="journal article" date="2022" name="bioRxiv">
        <title>Genomics of Preaxostyla Flagellates Illuminates Evolutionary Transitions and the Path Towards Mitochondrial Loss.</title>
        <authorList>
            <person name="Novak L.V.F."/>
            <person name="Treitli S.C."/>
            <person name="Pyrih J."/>
            <person name="Halakuc P."/>
            <person name="Pipaliya S.V."/>
            <person name="Vacek V."/>
            <person name="Brzon O."/>
            <person name="Soukal P."/>
            <person name="Eme L."/>
            <person name="Dacks J.B."/>
            <person name="Karnkowska A."/>
            <person name="Elias M."/>
            <person name="Hampl V."/>
        </authorList>
    </citation>
    <scope>NUCLEOTIDE SEQUENCE [LARGE SCALE GENOMIC DNA]</scope>
    <source>
        <strain evidence="13">NAU3</strain>
        <tissue evidence="13">Gut</tissue>
    </source>
</reference>
<gene>
    <name evidence="13" type="ORF">BLNAU_5685</name>
</gene>
<keyword evidence="3" id="KW-1003">Cell membrane</keyword>
<feature type="compositionally biased region" description="Pro residues" evidence="9">
    <location>
        <begin position="537"/>
        <end position="578"/>
    </location>
</feature>
<dbReference type="InterPro" id="IPR045063">
    <property type="entry name" value="Dynamin_N"/>
</dbReference>
<dbReference type="InterPro" id="IPR011992">
    <property type="entry name" value="EF-hand-dom_pair"/>
</dbReference>
<evidence type="ECO:0000313" key="14">
    <source>
        <dbReference type="Proteomes" id="UP001281761"/>
    </source>
</evidence>
<sequence>MQADVRMESKQAGHEQIIDGLKRIYRETIRPFEQMAHFEQFHSVPWRDSDFDANPMILLCGQYSVGKTSFIEFLLGRGYPGQLIGPEPTTDKFVAVYHGEQDAQIPGNAAAMQSNLPFQTLERFGANFLNRFQVSMCNSDFLRRVTLIDSPGVLSGEQQRLGRAYDFTAVVEWFAQSADMILLLFDANKLDISDEFRGVIDVLKGQEDKTRVILNKADGLSTQNLMRVYGALMWSLSRAFKTPEVVRVYCGSFWNQPLKSTDNENLFKTEMADLFHDLGQLPKANAQRRVNELVKRTKLCRAIAALTSYLKDTIPVFSKEKKKAETIANLGNIYQNLAAQYGFSVNDFPAVSAMQKRLQRLDWSAFNKIPLEQFQRVTNVLSTILPQHLQLLQNEQTTEYLNPFDLAAKYGTKWSIDEKEETRYRDTFLKRAGFDPNKPNFGAPYGTNALDAKLDGDSLYAFFQKTGIPPEGLKELWRMSDLDRDSKLSYPEFAIALHLLKLARDNKGQLPLSLPPEFVAMINRQFKTKTSEGQTAPQPPPAQMAPPPVPSHQPPTAPNRPPPQPYQAPPVNPNPPSQIPSKPDEDDDLPLEATSY</sequence>
<keyword evidence="5" id="KW-0547">Nucleotide-binding</keyword>
<dbReference type="PANTHER" id="PTHR11216:SF31">
    <property type="entry name" value="AT21416P"/>
    <property type="match status" value="1"/>
</dbReference>
<keyword evidence="4" id="KW-0479">Metal-binding</keyword>
<evidence type="ECO:0000256" key="8">
    <source>
        <dbReference type="ARBA" id="ARBA00023136"/>
    </source>
</evidence>
<evidence type="ECO:0000259" key="12">
    <source>
        <dbReference type="PROSITE" id="PS51718"/>
    </source>
</evidence>
<evidence type="ECO:0000256" key="3">
    <source>
        <dbReference type="ARBA" id="ARBA00022475"/>
    </source>
</evidence>
<dbReference type="EMBL" id="JARBJD010000030">
    <property type="protein sequence ID" value="KAK2959376.1"/>
    <property type="molecule type" value="Genomic_DNA"/>
</dbReference>
<evidence type="ECO:0000256" key="6">
    <source>
        <dbReference type="ARBA" id="ARBA00022753"/>
    </source>
</evidence>
<evidence type="ECO:0000256" key="1">
    <source>
        <dbReference type="ARBA" id="ARBA00004413"/>
    </source>
</evidence>
<feature type="domain" description="Dynamin-type G" evidence="12">
    <location>
        <begin position="51"/>
        <end position="291"/>
    </location>
</feature>
<accession>A0ABQ9Y6M0</accession>
<evidence type="ECO:0000259" key="10">
    <source>
        <dbReference type="PROSITE" id="PS50031"/>
    </source>
</evidence>
<dbReference type="InterPro" id="IPR027417">
    <property type="entry name" value="P-loop_NTPase"/>
</dbReference>
<evidence type="ECO:0000256" key="9">
    <source>
        <dbReference type="SAM" id="MobiDB-lite"/>
    </source>
</evidence>
<comment type="subcellular location">
    <subcellularLocation>
        <location evidence="1">Cell membrane</location>
        <topology evidence="1">Peripheral membrane protein</topology>
        <orientation evidence="1">Cytoplasmic side</orientation>
    </subcellularLocation>
    <subcellularLocation>
        <location evidence="2">Endosome membrane</location>
        <topology evidence="2">Peripheral membrane protein</topology>
    </subcellularLocation>
</comment>